<dbReference type="Gene3D" id="3.80.10.10">
    <property type="entry name" value="Ribonuclease Inhibitor"/>
    <property type="match status" value="1"/>
</dbReference>
<evidence type="ECO:0000313" key="3">
    <source>
        <dbReference type="EMBL" id="EFN54849.1"/>
    </source>
</evidence>
<evidence type="ECO:0000259" key="2">
    <source>
        <dbReference type="Pfam" id="PF12937"/>
    </source>
</evidence>
<dbReference type="RefSeq" id="XP_005846951.1">
    <property type="nucleotide sequence ID" value="XM_005846889.1"/>
</dbReference>
<dbReference type="EMBL" id="GL433846">
    <property type="protein sequence ID" value="EFN54849.1"/>
    <property type="molecule type" value="Genomic_DNA"/>
</dbReference>
<reference evidence="3 4" key="1">
    <citation type="journal article" date="2010" name="Plant Cell">
        <title>The Chlorella variabilis NC64A genome reveals adaptation to photosymbiosis, coevolution with viruses, and cryptic sex.</title>
        <authorList>
            <person name="Blanc G."/>
            <person name="Duncan G."/>
            <person name="Agarkova I."/>
            <person name="Borodovsky M."/>
            <person name="Gurnon J."/>
            <person name="Kuo A."/>
            <person name="Lindquist E."/>
            <person name="Lucas S."/>
            <person name="Pangilinan J."/>
            <person name="Polle J."/>
            <person name="Salamov A."/>
            <person name="Terry A."/>
            <person name="Yamada T."/>
            <person name="Dunigan D.D."/>
            <person name="Grigoriev I.V."/>
            <person name="Claverie J.M."/>
            <person name="Van Etten J.L."/>
        </authorList>
    </citation>
    <scope>NUCLEOTIDE SEQUENCE [LARGE SCALE GENOMIC DNA]</scope>
    <source>
        <strain evidence="3 4">NC64A</strain>
    </source>
</reference>
<dbReference type="InterPro" id="IPR032675">
    <property type="entry name" value="LRR_dom_sf"/>
</dbReference>
<proteinExistence type="predicted"/>
<dbReference type="GO" id="GO:0005930">
    <property type="term" value="C:axoneme"/>
    <property type="evidence" value="ECO:0007669"/>
    <property type="project" value="UniProtKB-SubCell"/>
</dbReference>
<dbReference type="AlphaFoldDB" id="E1ZH21"/>
<feature type="domain" description="F-box" evidence="2">
    <location>
        <begin position="13"/>
        <end position="56"/>
    </location>
</feature>
<dbReference type="InParanoid" id="E1ZH21"/>
<sequence>MRQHGGSGAGVAATLPDGCLVAVFCYLDLTARHRAVLLVCRRWRRLVASRELVRCLELHTSRSSPGRLRELGLRAAHLPLHLSGRWASQLAGGLRTLDLCLLEQRGQHEVPLTVSAPLARFTALHSLRLAAYAVRWDPEARLPTCLTRLALGMAGDASGESAGFALGSLPHLTEDSYIAGVAWCSKRS</sequence>
<name>E1ZH21_CHLVA</name>
<dbReference type="InterPro" id="IPR036047">
    <property type="entry name" value="F-box-like_dom_sf"/>
</dbReference>
<organism evidence="4">
    <name type="scientific">Chlorella variabilis</name>
    <name type="common">Green alga</name>
    <dbReference type="NCBI Taxonomy" id="554065"/>
    <lineage>
        <taxon>Eukaryota</taxon>
        <taxon>Viridiplantae</taxon>
        <taxon>Chlorophyta</taxon>
        <taxon>core chlorophytes</taxon>
        <taxon>Trebouxiophyceae</taxon>
        <taxon>Chlorellales</taxon>
        <taxon>Chlorellaceae</taxon>
        <taxon>Chlorella clade</taxon>
        <taxon>Chlorella</taxon>
    </lineage>
</organism>
<dbReference type="Proteomes" id="UP000008141">
    <property type="component" value="Unassembled WGS sequence"/>
</dbReference>
<dbReference type="GeneID" id="17354518"/>
<comment type="subcellular location">
    <subcellularLocation>
        <location evidence="1">Cytoplasm</location>
        <location evidence="1">Cytoskeleton</location>
        <location evidence="1">Cilium axoneme</location>
    </subcellularLocation>
</comment>
<dbReference type="InterPro" id="IPR001810">
    <property type="entry name" value="F-box_dom"/>
</dbReference>
<accession>E1ZH21</accession>
<dbReference type="SUPFAM" id="SSF81383">
    <property type="entry name" value="F-box domain"/>
    <property type="match status" value="1"/>
</dbReference>
<protein>
    <recommendedName>
        <fullName evidence="2">F-box domain-containing protein</fullName>
    </recommendedName>
</protein>
<dbReference type="KEGG" id="cvr:CHLNCDRAFT_134894"/>
<gene>
    <name evidence="3" type="ORF">CHLNCDRAFT_134894</name>
</gene>
<evidence type="ECO:0000313" key="4">
    <source>
        <dbReference type="Proteomes" id="UP000008141"/>
    </source>
</evidence>
<evidence type="ECO:0000256" key="1">
    <source>
        <dbReference type="ARBA" id="ARBA00004430"/>
    </source>
</evidence>
<keyword evidence="4" id="KW-1185">Reference proteome</keyword>
<dbReference type="Pfam" id="PF12937">
    <property type="entry name" value="F-box-like"/>
    <property type="match status" value="1"/>
</dbReference>